<gene>
    <name evidence="1" type="ORF">F0145_23360</name>
</gene>
<dbReference type="CDD" id="cd02440">
    <property type="entry name" value="AdoMet_MTases"/>
    <property type="match status" value="1"/>
</dbReference>
<proteinExistence type="predicted"/>
<evidence type="ECO:0000313" key="1">
    <source>
        <dbReference type="EMBL" id="KAA5540173.1"/>
    </source>
</evidence>
<dbReference type="AlphaFoldDB" id="A0A5M6CYJ1"/>
<keyword evidence="1" id="KW-0489">Methyltransferase</keyword>
<keyword evidence="1" id="KW-0808">Transferase</keyword>
<dbReference type="GO" id="GO:0008168">
    <property type="term" value="F:methyltransferase activity"/>
    <property type="evidence" value="ECO:0007669"/>
    <property type="project" value="UniProtKB-KW"/>
</dbReference>
<organism evidence="1 2">
    <name type="scientific">Adhaeribacter rhizoryzae</name>
    <dbReference type="NCBI Taxonomy" id="2607907"/>
    <lineage>
        <taxon>Bacteria</taxon>
        <taxon>Pseudomonadati</taxon>
        <taxon>Bacteroidota</taxon>
        <taxon>Cytophagia</taxon>
        <taxon>Cytophagales</taxon>
        <taxon>Hymenobacteraceae</taxon>
        <taxon>Adhaeribacter</taxon>
    </lineage>
</organism>
<name>A0A5M6CYJ1_9BACT</name>
<keyword evidence="2" id="KW-1185">Reference proteome</keyword>
<dbReference type="Gene3D" id="3.40.50.150">
    <property type="entry name" value="Vaccinia Virus protein VP39"/>
    <property type="match status" value="1"/>
</dbReference>
<dbReference type="Pfam" id="PF13578">
    <property type="entry name" value="Methyltransf_24"/>
    <property type="match status" value="1"/>
</dbReference>
<dbReference type="EMBL" id="VWSF01000028">
    <property type="protein sequence ID" value="KAA5540173.1"/>
    <property type="molecule type" value="Genomic_DNA"/>
</dbReference>
<dbReference type="InterPro" id="IPR029063">
    <property type="entry name" value="SAM-dependent_MTases_sf"/>
</dbReference>
<evidence type="ECO:0000313" key="2">
    <source>
        <dbReference type="Proteomes" id="UP000323426"/>
    </source>
</evidence>
<dbReference type="GO" id="GO:0032259">
    <property type="term" value="P:methylation"/>
    <property type="evidence" value="ECO:0007669"/>
    <property type="project" value="UniProtKB-KW"/>
</dbReference>
<protein>
    <submittedName>
        <fullName evidence="1">Class I SAM-dependent methyltransferase</fullName>
    </submittedName>
</protein>
<dbReference type="Proteomes" id="UP000323426">
    <property type="component" value="Unassembled WGS sequence"/>
</dbReference>
<reference evidence="1 2" key="1">
    <citation type="submission" date="2019-09" db="EMBL/GenBank/DDBJ databases">
        <title>Genome sequence and assembly of Adhaeribacter sp.</title>
        <authorList>
            <person name="Chhetri G."/>
        </authorList>
    </citation>
    <scope>NUCLEOTIDE SEQUENCE [LARGE SCALE GENOMIC DNA]</scope>
    <source>
        <strain evidence="1 2">DK36</strain>
    </source>
</reference>
<dbReference type="SUPFAM" id="SSF53335">
    <property type="entry name" value="S-adenosyl-L-methionine-dependent methyltransferases"/>
    <property type="match status" value="1"/>
</dbReference>
<accession>A0A5M6CYJ1</accession>
<comment type="caution">
    <text evidence="1">The sequence shown here is derived from an EMBL/GenBank/DDBJ whole genome shotgun (WGS) entry which is preliminary data.</text>
</comment>
<sequence>MGYKFLIYRFKSLRLHGVHSPFIFNLYQNVILHSGQYYTYGQIENLRAELRQNHQQLEITDLGAGSKVNPTYRRRISDIAKISAKPAKYAQLLFRLVNYFQPNQVLELGTSLGLTSAYLASAHTKSQVYSFEGCPNIAQQAQLNWQKLKLSNIEIIPGNLDQTLPAFLNKTTRVDFIYFDGNHRYEPTMHYFRLCLEKHTEESVFIFDDIYWSAEMEKAWQEICAHPAVTLSIDLFQVGLIFFRKQQPKQHFTLWY</sequence>